<evidence type="ECO:0000313" key="3">
    <source>
        <dbReference type="Proteomes" id="UP000757232"/>
    </source>
</evidence>
<evidence type="ECO:0000313" key="2">
    <source>
        <dbReference type="EMBL" id="OCB85347.1"/>
    </source>
</evidence>
<organism evidence="2 3">
    <name type="scientific">Sanghuangporus baumii</name>
    <name type="common">Phellinus baumii</name>
    <dbReference type="NCBI Taxonomy" id="108892"/>
    <lineage>
        <taxon>Eukaryota</taxon>
        <taxon>Fungi</taxon>
        <taxon>Dikarya</taxon>
        <taxon>Basidiomycota</taxon>
        <taxon>Agaricomycotina</taxon>
        <taxon>Agaricomycetes</taxon>
        <taxon>Hymenochaetales</taxon>
        <taxon>Hymenochaetaceae</taxon>
        <taxon>Sanghuangporus</taxon>
    </lineage>
</organism>
<dbReference type="Proteomes" id="UP000757232">
    <property type="component" value="Unassembled WGS sequence"/>
</dbReference>
<keyword evidence="3" id="KW-1185">Reference proteome</keyword>
<evidence type="ECO:0000256" key="1">
    <source>
        <dbReference type="SAM" id="MobiDB-lite"/>
    </source>
</evidence>
<proteinExistence type="predicted"/>
<protein>
    <submittedName>
        <fullName evidence="2">Uncharacterized protein</fullName>
    </submittedName>
</protein>
<reference evidence="2" key="1">
    <citation type="submission" date="2016-06" db="EMBL/GenBank/DDBJ databases">
        <title>Draft Genome sequence of the fungus Inonotus baumii.</title>
        <authorList>
            <person name="Zhu H."/>
            <person name="Lin W."/>
        </authorList>
    </citation>
    <scope>NUCLEOTIDE SEQUENCE</scope>
    <source>
        <strain evidence="2">821</strain>
    </source>
</reference>
<dbReference type="AlphaFoldDB" id="A0A9Q5HST4"/>
<accession>A0A9Q5HST4</accession>
<gene>
    <name evidence="2" type="ORF">A7U60_g7655</name>
</gene>
<dbReference type="EMBL" id="LNZH02000210">
    <property type="protein sequence ID" value="OCB85347.1"/>
    <property type="molecule type" value="Genomic_DNA"/>
</dbReference>
<sequence length="112" mass="11602">MVMDSQGPLDGHPHGPGSTGGGMSGSNKRPYEGSSSESVVSFATDSVSVTQNSVLSGSVANSVVGPDGKRPVKSSVSSMCVSILLYSFPLIQYVLNLLFPRDVRNIEAVVSV</sequence>
<feature type="region of interest" description="Disordered" evidence="1">
    <location>
        <begin position="1"/>
        <end position="37"/>
    </location>
</feature>
<comment type="caution">
    <text evidence="2">The sequence shown here is derived from an EMBL/GenBank/DDBJ whole genome shotgun (WGS) entry which is preliminary data.</text>
</comment>
<name>A0A9Q5HST4_SANBA</name>